<name>A0A7D7J4C9_9CAUD</name>
<accession>A0A7D7J4C9</accession>
<keyword evidence="2" id="KW-1185">Reference proteome</keyword>
<dbReference type="Proteomes" id="UP000681409">
    <property type="component" value="Segment"/>
</dbReference>
<organism evidence="1 2">
    <name type="scientific">Flavobacterium phage vB_FspP_elemoC_14-1A</name>
    <dbReference type="NCBI Taxonomy" id="2743803"/>
    <lineage>
        <taxon>Viruses</taxon>
        <taxon>Duplodnaviria</taxon>
        <taxon>Heunggongvirae</taxon>
        <taxon>Uroviricota</taxon>
        <taxon>Caudoviricetes</taxon>
        <taxon>Elemovirus</taxon>
        <taxon>Elemovirus elemoC</taxon>
    </lineage>
</organism>
<proteinExistence type="predicted"/>
<dbReference type="EMBL" id="MT497067">
    <property type="protein sequence ID" value="QMP84871.1"/>
    <property type="molecule type" value="Genomic_DNA"/>
</dbReference>
<reference evidence="2" key="1">
    <citation type="submission" date="2020-05" db="EMBL/GenBank/DDBJ databases">
        <title>Genomics and ecology of novel Flavobacterium phages from the Baltic Sea.</title>
        <authorList>
            <person name="Hoetzinger M."/>
            <person name="Nilsson E."/>
            <person name="Holmfeldt K."/>
        </authorList>
    </citation>
    <scope>NUCLEOTIDE SEQUENCE [LARGE SCALE GENOMIC DNA]</scope>
</reference>
<evidence type="ECO:0000313" key="1">
    <source>
        <dbReference type="EMBL" id="QMP84871.1"/>
    </source>
</evidence>
<protein>
    <submittedName>
        <fullName evidence="1">Uncharacterized protein</fullName>
    </submittedName>
</protein>
<evidence type="ECO:0000313" key="2">
    <source>
        <dbReference type="Proteomes" id="UP000681409"/>
    </source>
</evidence>
<sequence length="66" mass="7349">MSRKEKIDLFLSKWVSRKLTVFVVASAGLFGGVITSTDWVIIGTSYITIEGVTNIVERLMKSKNVN</sequence>
<gene>
    <name evidence="1" type="ORF">elemo141A_phanotate71</name>
</gene>